<accession>A0A6C0GZP8</accession>
<reference evidence="1" key="1">
    <citation type="journal article" date="2020" name="Nature">
        <title>Giant virus diversity and host interactions through global metagenomics.</title>
        <authorList>
            <person name="Schulz F."/>
            <person name="Roux S."/>
            <person name="Paez-Espino D."/>
            <person name="Jungbluth S."/>
            <person name="Walsh D.A."/>
            <person name="Denef V.J."/>
            <person name="McMahon K.D."/>
            <person name="Konstantinidis K.T."/>
            <person name="Eloe-Fadrosh E.A."/>
            <person name="Kyrpides N.C."/>
            <person name="Woyke T."/>
        </authorList>
    </citation>
    <scope>NUCLEOTIDE SEQUENCE</scope>
    <source>
        <strain evidence="1">GVMAG-M-3300023179-4</strain>
    </source>
</reference>
<sequence>MNTIPYFYDQLWRDHQIDYYEFNNYKLIKDLSKFNDKIKIIILIFEKDNERFLFGFDDGILFPYLINYNIYNFNSNNYRKNINCILINIINEIKDYYSKEIKIFNYPYYQYNLGFNLFNFLDIKNNSYFDLINIINDDLLDGLKSNVKNIINKYNSKKIFNDDKINNYFGEINDDIYNLFINKHFELAGKKTKSNKCWNILKQFILDKKAFLVNYKTDFVYFFISTEFSYYGINACTKKSDICTILIYEAYKFLKSKNCNFIYMYHYVQNTEDEKLLNLSFFKKSISNKIINNFYAII</sequence>
<evidence type="ECO:0000313" key="1">
    <source>
        <dbReference type="EMBL" id="QHT73778.1"/>
    </source>
</evidence>
<proteinExistence type="predicted"/>
<protein>
    <recommendedName>
        <fullName evidence="2">BioF2-like acetyltransferase domain-containing protein</fullName>
    </recommendedName>
</protein>
<evidence type="ECO:0008006" key="2">
    <source>
        <dbReference type="Google" id="ProtNLM"/>
    </source>
</evidence>
<name>A0A6C0GZP8_9ZZZZ</name>
<dbReference type="EMBL" id="MN739832">
    <property type="protein sequence ID" value="QHT73778.1"/>
    <property type="molecule type" value="Genomic_DNA"/>
</dbReference>
<dbReference type="AlphaFoldDB" id="A0A6C0GZP8"/>
<organism evidence="1">
    <name type="scientific">viral metagenome</name>
    <dbReference type="NCBI Taxonomy" id="1070528"/>
    <lineage>
        <taxon>unclassified sequences</taxon>
        <taxon>metagenomes</taxon>
        <taxon>organismal metagenomes</taxon>
    </lineage>
</organism>